<dbReference type="GO" id="GO:0016884">
    <property type="term" value="F:carbon-nitrogen ligase activity, with glutamine as amido-N-donor"/>
    <property type="evidence" value="ECO:0007669"/>
    <property type="project" value="InterPro"/>
</dbReference>
<dbReference type="SUPFAM" id="SSF89095">
    <property type="entry name" value="GatB/YqeY motif"/>
    <property type="match status" value="1"/>
</dbReference>
<sequence length="153" mass="17448">MTTEASQLKSRLQEDVKIAMRAQDKAKLGVLRMIMASLKQYEVDTRSILDDEKIIALLDKMLKQRRESSEQYKAAGREELAGKELFEQTIIQNYMPTLLSEEELEMMIKKAIDQVQATTVKDMGKVINLLKPLIQGRADMKMLSDQIKGKLTA</sequence>
<dbReference type="Proteomes" id="UP000516072">
    <property type="component" value="Chromosome"/>
</dbReference>
<dbReference type="KEGG" id="ntg:NSCAC_0026"/>
<accession>A0A7G1Q6Z1</accession>
<evidence type="ECO:0000313" key="1">
    <source>
        <dbReference type="EMBL" id="CAB1274148.1"/>
    </source>
</evidence>
<dbReference type="PANTHER" id="PTHR28055:SF1">
    <property type="entry name" value="ALTERED INHERITANCE OF MITOCHONDRIA PROTEIN 41, MITOCHONDRIAL"/>
    <property type="match status" value="1"/>
</dbReference>
<evidence type="ECO:0000313" key="2">
    <source>
        <dbReference type="Proteomes" id="UP000516072"/>
    </source>
</evidence>
<evidence type="ECO:0008006" key="3">
    <source>
        <dbReference type="Google" id="ProtNLM"/>
    </source>
</evidence>
<dbReference type="InterPro" id="IPR042184">
    <property type="entry name" value="YqeY/Aim41_N"/>
</dbReference>
<dbReference type="Gene3D" id="1.10.1510.10">
    <property type="entry name" value="Uncharacterised protein YqeY/AIM41 PF09424, N-terminal domain"/>
    <property type="match status" value="1"/>
</dbReference>
<dbReference type="PANTHER" id="PTHR28055">
    <property type="entry name" value="ALTERED INHERITANCE OF MITOCHONDRIA PROTEIN 41, MITOCHONDRIAL"/>
    <property type="match status" value="1"/>
</dbReference>
<keyword evidence="2" id="KW-1185">Reference proteome</keyword>
<dbReference type="Gene3D" id="1.10.10.410">
    <property type="match status" value="1"/>
</dbReference>
<dbReference type="InterPro" id="IPR003789">
    <property type="entry name" value="Asn/Gln_tRNA_amidoTrase-B-like"/>
</dbReference>
<reference evidence="1 2" key="1">
    <citation type="submission" date="2020-03" db="EMBL/GenBank/DDBJ databases">
        <authorList>
            <person name="Picone N."/>
        </authorList>
    </citation>
    <scope>NUCLEOTIDE SEQUENCE [LARGE SCALE GENOMIC DNA]</scope>
    <source>
        <strain evidence="1">NSCAC1</strain>
    </source>
</reference>
<dbReference type="Pfam" id="PF09424">
    <property type="entry name" value="YqeY"/>
    <property type="match status" value="1"/>
</dbReference>
<dbReference type="AlphaFoldDB" id="A0A7G1Q6Z1"/>
<gene>
    <name evidence="1" type="ORF">NSCAC_0026</name>
</gene>
<dbReference type="RefSeq" id="WP_197744439.1">
    <property type="nucleotide sequence ID" value="NZ_LR778175.1"/>
</dbReference>
<proteinExistence type="predicted"/>
<name>A0A7G1Q6Z1_9GAMM</name>
<dbReference type="EMBL" id="LR778175">
    <property type="protein sequence ID" value="CAB1274148.1"/>
    <property type="molecule type" value="Genomic_DNA"/>
</dbReference>
<protein>
    <recommendedName>
        <fullName evidence="3">Glutamyl-tRNA amidotransferase</fullName>
    </recommendedName>
</protein>
<organism evidence="1 2">
    <name type="scientific">Candidatus Nitrosacidococcus tergens</name>
    <dbReference type="NCBI Taxonomy" id="553981"/>
    <lineage>
        <taxon>Bacteria</taxon>
        <taxon>Pseudomonadati</taxon>
        <taxon>Pseudomonadota</taxon>
        <taxon>Gammaproteobacteria</taxon>
        <taxon>Chromatiales</taxon>
        <taxon>Chromatiaceae</taxon>
        <taxon>Candidatus Nitrosacidococcus</taxon>
    </lineage>
</organism>
<dbReference type="InterPro" id="IPR023168">
    <property type="entry name" value="GatB_Yqey_C_2"/>
</dbReference>
<dbReference type="InterPro" id="IPR019004">
    <property type="entry name" value="YqeY/Aim41"/>
</dbReference>